<organism evidence="2 3">
    <name type="scientific">Nitzschia inconspicua</name>
    <dbReference type="NCBI Taxonomy" id="303405"/>
    <lineage>
        <taxon>Eukaryota</taxon>
        <taxon>Sar</taxon>
        <taxon>Stramenopiles</taxon>
        <taxon>Ochrophyta</taxon>
        <taxon>Bacillariophyta</taxon>
        <taxon>Bacillariophyceae</taxon>
        <taxon>Bacillariophycidae</taxon>
        <taxon>Bacillariales</taxon>
        <taxon>Bacillariaceae</taxon>
        <taxon>Nitzschia</taxon>
    </lineage>
</organism>
<name>A0A9K3Q144_9STRA</name>
<feature type="region of interest" description="Disordered" evidence="1">
    <location>
        <begin position="213"/>
        <end position="243"/>
    </location>
</feature>
<dbReference type="Proteomes" id="UP000693970">
    <property type="component" value="Unassembled WGS sequence"/>
</dbReference>
<dbReference type="OrthoDB" id="121181at2759"/>
<feature type="region of interest" description="Disordered" evidence="1">
    <location>
        <begin position="276"/>
        <end position="298"/>
    </location>
</feature>
<feature type="compositionally biased region" description="Basic and acidic residues" evidence="1">
    <location>
        <begin position="221"/>
        <end position="235"/>
    </location>
</feature>
<dbReference type="EMBL" id="JAGRRH010000007">
    <property type="protein sequence ID" value="KAG7367587.1"/>
    <property type="molecule type" value="Genomic_DNA"/>
</dbReference>
<reference evidence="2" key="2">
    <citation type="submission" date="2021-04" db="EMBL/GenBank/DDBJ databases">
        <authorList>
            <person name="Podell S."/>
        </authorList>
    </citation>
    <scope>NUCLEOTIDE SEQUENCE</scope>
    <source>
        <strain evidence="2">Hildebrandi</strain>
    </source>
</reference>
<evidence type="ECO:0000313" key="2">
    <source>
        <dbReference type="EMBL" id="KAG7367587.1"/>
    </source>
</evidence>
<sequence>MAEEKSKPLLTTQTVTATSSTEPEFIAAVSAAKTAKYLRAVLHELSFTQLSPTPIPIDNVSAIQIINARKPTERSRHIEIQAFAIQDWKDNGDILMHHIPGVINPSDSLTKLICWQSKMPTNHATSSSSSQASPSFTTFFGRVIETVYRCDSAAVIASAYHCGSLTREALYQGVEVVYKCDGDGFRTAAGDFYAHQCYCGEEENHQEEFQAKNFTSPHQSLEGRNDAEEGTHQERASSGQRMTTEAADFQRVILETLTFEDSILNGPNSINELSSTASSLLDSTSSEPRQNCNIGGDRPATPTANVFCF</sequence>
<dbReference type="CDD" id="cd09272">
    <property type="entry name" value="RNase_HI_RT_Ty1"/>
    <property type="match status" value="1"/>
</dbReference>
<evidence type="ECO:0000313" key="3">
    <source>
        <dbReference type="Proteomes" id="UP000693970"/>
    </source>
</evidence>
<evidence type="ECO:0000256" key="1">
    <source>
        <dbReference type="SAM" id="MobiDB-lite"/>
    </source>
</evidence>
<keyword evidence="3" id="KW-1185">Reference proteome</keyword>
<gene>
    <name evidence="2" type="ORF">IV203_030258</name>
</gene>
<dbReference type="AlphaFoldDB" id="A0A9K3Q144"/>
<accession>A0A9K3Q144</accession>
<proteinExistence type="predicted"/>
<comment type="caution">
    <text evidence="2">The sequence shown here is derived from an EMBL/GenBank/DDBJ whole genome shotgun (WGS) entry which is preliminary data.</text>
</comment>
<reference evidence="2" key="1">
    <citation type="journal article" date="2021" name="Sci. Rep.">
        <title>Diploid genomic architecture of Nitzschia inconspicua, an elite biomass production diatom.</title>
        <authorList>
            <person name="Oliver A."/>
            <person name="Podell S."/>
            <person name="Pinowska A."/>
            <person name="Traller J.C."/>
            <person name="Smith S.R."/>
            <person name="McClure R."/>
            <person name="Beliaev A."/>
            <person name="Bohutskyi P."/>
            <person name="Hill E.A."/>
            <person name="Rabines A."/>
            <person name="Zheng H."/>
            <person name="Allen L.Z."/>
            <person name="Kuo A."/>
            <person name="Grigoriev I.V."/>
            <person name="Allen A.E."/>
            <person name="Hazlebeck D."/>
            <person name="Allen E.E."/>
        </authorList>
    </citation>
    <scope>NUCLEOTIDE SEQUENCE</scope>
    <source>
        <strain evidence="2">Hildebrandi</strain>
    </source>
</reference>
<protein>
    <submittedName>
        <fullName evidence="2">Uncharacterized protein</fullName>
    </submittedName>
</protein>
<feature type="compositionally biased region" description="Low complexity" evidence="1">
    <location>
        <begin position="276"/>
        <end position="286"/>
    </location>
</feature>